<dbReference type="GO" id="GO:0022857">
    <property type="term" value="F:transmembrane transporter activity"/>
    <property type="evidence" value="ECO:0007669"/>
    <property type="project" value="TreeGrafter"/>
</dbReference>
<keyword evidence="2" id="KW-1003">Cell membrane</keyword>
<dbReference type="RefSeq" id="WP_084424225.1">
    <property type="nucleotide sequence ID" value="NZ_FWXV01000001.1"/>
</dbReference>
<dbReference type="OrthoDB" id="9780560at2"/>
<comment type="similarity">
    <text evidence="6">Belongs to the ABC-4 integral membrane protein family.</text>
</comment>
<evidence type="ECO:0000256" key="7">
    <source>
        <dbReference type="SAM" id="Phobius"/>
    </source>
</evidence>
<feature type="transmembrane region" description="Helical" evidence="7">
    <location>
        <begin position="681"/>
        <end position="707"/>
    </location>
</feature>
<sequence length="810" mass="82504">MLRVVLAGLKARTARLILCMVAIALGVTFVTGAMVLADAMKAELRAQAAASVRNVDVMVTASSKPLEATALDTVRGLPGVAAADWRDTAPTPIVEGRTVKSAGATSLPADDQLRPFDLVQGRYPANAAEVAVNERAGYEVGKQVTLLVNQQQRPFTVVGKIKPLVTSANLGGGGIQVTLLPEVLPSDEHGQIVVRAAPNTSRQALVNAIDSALPGAKVQTGAQVAAQLVRETPAGSDGLSDFLTAFAVLASAVAVLVIHNTFTILIAQRSSELALLRCIGAGRRQVFVGVVGEALAMGVLASLLGFLTGLGLSAALQGSLGDEVYMPITVRTIGAAFAVGVLVTLFAAVLPARRATAVSPIAALRALPDGDVQRTSKKRTVVAVVLLALGVLAAIVGVPNGQDGAAIVGMGILAFLGAVLALGPVLVGPFVRALGALPRRMFGTTAAIATANADRNPKRTAATTAALTIGLMVVILVTTVTASVEQSTNDSLDKQFVADYSVASAVAGQPLPESLVTRLAEVATTTPMYSSSVNLNPAGGASMTGVQGDVVGTLLRPTVVSGSLDRIGPGEIAVSQEFATQTGLTVGSTVTADRKVPLTVTAIYEATTGPGVDIGLTMVDLSTVRVLETNFRGYDTILVKLKPGVTAAQLEQVAATSPLAQMRDIAQLRAQMTESLRDTLAVLWALIGLAVVVALAGIANTLSLSVLERTRESALLRALGLTREGLAGTLIIEAGLMTGVGAILGLVLGIGGAWLIVLTASTAAAPITLTVPVVQIAVLLAAAVLAAPLATLLPARKAAKGHVTDGLTVA</sequence>
<feature type="domain" description="ABC3 transporter permease C-terminal" evidence="8">
    <location>
        <begin position="685"/>
        <end position="801"/>
    </location>
</feature>
<feature type="transmembrane region" description="Helical" evidence="7">
    <location>
        <begin position="16"/>
        <end position="37"/>
    </location>
</feature>
<proteinExistence type="inferred from homology"/>
<evidence type="ECO:0000256" key="3">
    <source>
        <dbReference type="ARBA" id="ARBA00022692"/>
    </source>
</evidence>
<reference evidence="10 11" key="1">
    <citation type="submission" date="2017-04" db="EMBL/GenBank/DDBJ databases">
        <authorList>
            <person name="Afonso C.L."/>
            <person name="Miller P.J."/>
            <person name="Scott M.A."/>
            <person name="Spackman E."/>
            <person name="Goraichik I."/>
            <person name="Dimitrov K.M."/>
            <person name="Suarez D.L."/>
            <person name="Swayne D.E."/>
        </authorList>
    </citation>
    <scope>NUCLEOTIDE SEQUENCE [LARGE SCALE GENOMIC DNA]</scope>
    <source>
        <strain evidence="10 11">DSM 43828</strain>
    </source>
</reference>
<dbReference type="Proteomes" id="UP000192674">
    <property type="component" value="Unassembled WGS sequence"/>
</dbReference>
<name>A0A1W1ZR76_KIBAR</name>
<evidence type="ECO:0000256" key="2">
    <source>
        <dbReference type="ARBA" id="ARBA00022475"/>
    </source>
</evidence>
<feature type="domain" description="MacB-like periplasmic core" evidence="9">
    <location>
        <begin position="17"/>
        <end position="211"/>
    </location>
</feature>
<dbReference type="EMBL" id="FWXV01000001">
    <property type="protein sequence ID" value="SMC50803.1"/>
    <property type="molecule type" value="Genomic_DNA"/>
</dbReference>
<gene>
    <name evidence="10" type="ORF">SAMN05661093_00277</name>
</gene>
<evidence type="ECO:0000256" key="4">
    <source>
        <dbReference type="ARBA" id="ARBA00022989"/>
    </source>
</evidence>
<keyword evidence="4 7" id="KW-1133">Transmembrane helix</keyword>
<feature type="transmembrane region" description="Helical" evidence="7">
    <location>
        <begin position="381"/>
        <end position="399"/>
    </location>
</feature>
<feature type="domain" description="MacB-like periplasmic core" evidence="9">
    <location>
        <begin position="460"/>
        <end position="652"/>
    </location>
</feature>
<dbReference type="GO" id="GO:0005886">
    <property type="term" value="C:plasma membrane"/>
    <property type="evidence" value="ECO:0007669"/>
    <property type="project" value="UniProtKB-SubCell"/>
</dbReference>
<feature type="transmembrane region" description="Helical" evidence="7">
    <location>
        <begin position="405"/>
        <end position="431"/>
    </location>
</feature>
<feature type="transmembrane region" description="Helical" evidence="7">
    <location>
        <begin position="286"/>
        <end position="308"/>
    </location>
</feature>
<accession>A0A1W1ZR76</accession>
<evidence type="ECO:0000259" key="8">
    <source>
        <dbReference type="Pfam" id="PF02687"/>
    </source>
</evidence>
<evidence type="ECO:0000256" key="1">
    <source>
        <dbReference type="ARBA" id="ARBA00004651"/>
    </source>
</evidence>
<keyword evidence="11" id="KW-1185">Reference proteome</keyword>
<dbReference type="PANTHER" id="PTHR30572:SF4">
    <property type="entry name" value="ABC TRANSPORTER PERMEASE YTRF"/>
    <property type="match status" value="1"/>
</dbReference>
<feature type="transmembrane region" description="Helical" evidence="7">
    <location>
        <begin position="728"/>
        <end position="757"/>
    </location>
</feature>
<dbReference type="InterPro" id="IPR025857">
    <property type="entry name" value="MacB_PCD"/>
</dbReference>
<feature type="domain" description="ABC3 transporter permease C-terminal" evidence="8">
    <location>
        <begin position="245"/>
        <end position="359"/>
    </location>
</feature>
<dbReference type="InterPro" id="IPR050250">
    <property type="entry name" value="Macrolide_Exporter_MacB"/>
</dbReference>
<evidence type="ECO:0000256" key="5">
    <source>
        <dbReference type="ARBA" id="ARBA00023136"/>
    </source>
</evidence>
<comment type="subcellular location">
    <subcellularLocation>
        <location evidence="1">Cell membrane</location>
        <topology evidence="1">Multi-pass membrane protein</topology>
    </subcellularLocation>
</comment>
<dbReference type="AlphaFoldDB" id="A0A1W1ZR76"/>
<keyword evidence="5 7" id="KW-0472">Membrane</keyword>
<dbReference type="Pfam" id="PF12704">
    <property type="entry name" value="MacB_PCD"/>
    <property type="match status" value="2"/>
</dbReference>
<organism evidence="10 11">
    <name type="scientific">Kibdelosporangium aridum</name>
    <dbReference type="NCBI Taxonomy" id="2030"/>
    <lineage>
        <taxon>Bacteria</taxon>
        <taxon>Bacillati</taxon>
        <taxon>Actinomycetota</taxon>
        <taxon>Actinomycetes</taxon>
        <taxon>Pseudonocardiales</taxon>
        <taxon>Pseudonocardiaceae</taxon>
        <taxon>Kibdelosporangium</taxon>
    </lineage>
</organism>
<feature type="transmembrane region" description="Helical" evidence="7">
    <location>
        <begin position="242"/>
        <end position="266"/>
    </location>
</feature>
<dbReference type="PANTHER" id="PTHR30572">
    <property type="entry name" value="MEMBRANE COMPONENT OF TRANSPORTER-RELATED"/>
    <property type="match status" value="1"/>
</dbReference>
<dbReference type="Pfam" id="PF02687">
    <property type="entry name" value="FtsX"/>
    <property type="match status" value="2"/>
</dbReference>
<protein>
    <submittedName>
        <fullName evidence="10">Putative ABC transport system permease protein</fullName>
    </submittedName>
</protein>
<keyword evidence="3 7" id="KW-0812">Transmembrane</keyword>
<dbReference type="InterPro" id="IPR003838">
    <property type="entry name" value="ABC3_permease_C"/>
</dbReference>
<evidence type="ECO:0000313" key="10">
    <source>
        <dbReference type="EMBL" id="SMC50803.1"/>
    </source>
</evidence>
<feature type="transmembrane region" description="Helical" evidence="7">
    <location>
        <begin position="328"/>
        <end position="350"/>
    </location>
</feature>
<evidence type="ECO:0000259" key="9">
    <source>
        <dbReference type="Pfam" id="PF12704"/>
    </source>
</evidence>
<evidence type="ECO:0000256" key="6">
    <source>
        <dbReference type="ARBA" id="ARBA00038076"/>
    </source>
</evidence>
<feature type="transmembrane region" description="Helical" evidence="7">
    <location>
        <begin position="769"/>
        <end position="793"/>
    </location>
</feature>
<feature type="transmembrane region" description="Helical" evidence="7">
    <location>
        <begin position="465"/>
        <end position="484"/>
    </location>
</feature>
<evidence type="ECO:0000313" key="11">
    <source>
        <dbReference type="Proteomes" id="UP000192674"/>
    </source>
</evidence>